<dbReference type="Pfam" id="PF14858">
    <property type="entry name" value="CFAP54_N"/>
    <property type="match status" value="1"/>
</dbReference>
<keyword evidence="2" id="KW-0969">Cilium</keyword>
<reference evidence="2 3" key="1">
    <citation type="submission" date="2019-03" db="EMBL/GenBank/DDBJ databases">
        <title>First draft genome of Liparis tanakae, snailfish: a comprehensive survey of snailfish specific genes.</title>
        <authorList>
            <person name="Kim W."/>
            <person name="Song I."/>
            <person name="Jeong J.-H."/>
            <person name="Kim D."/>
            <person name="Kim S."/>
            <person name="Ryu S."/>
            <person name="Song J.Y."/>
            <person name="Lee S.K."/>
        </authorList>
    </citation>
    <scope>NUCLEOTIDE SEQUENCE [LARGE SCALE GENOMIC DNA]</scope>
    <source>
        <tissue evidence="2">Muscle</tissue>
    </source>
</reference>
<evidence type="ECO:0000313" key="3">
    <source>
        <dbReference type="Proteomes" id="UP000314294"/>
    </source>
</evidence>
<feature type="region of interest" description="Disordered" evidence="1">
    <location>
        <begin position="376"/>
        <end position="421"/>
    </location>
</feature>
<gene>
    <name evidence="2" type="primary">CFAP54_1</name>
    <name evidence="2" type="ORF">EYF80_026342</name>
</gene>
<dbReference type="GO" id="GO:0060271">
    <property type="term" value="P:cilium assembly"/>
    <property type="evidence" value="ECO:0007669"/>
    <property type="project" value="TreeGrafter"/>
</dbReference>
<name>A0A4Z2HFC2_9TELE</name>
<evidence type="ECO:0000256" key="1">
    <source>
        <dbReference type="SAM" id="MobiDB-lite"/>
    </source>
</evidence>
<evidence type="ECO:0000313" key="2">
    <source>
        <dbReference type="EMBL" id="TNN63492.1"/>
    </source>
</evidence>
<sequence>MSMKLVSSPARRDQRPYAKGIKILAEIWKKYKQRLPSKFYLERMLQIADFLFGKKLYQFAFWQGYSLHLLQFSSVAITEIRDVEHFMGCFFPEGFDTDQDTFAMKIRAMHGCALCIFEQEKRHSVLSQKGLCKLLHVLNFIRILMQALQQHEHLCWQLYNASLLMYTVCRYLMTMNCSAQALEYLLWTSISLELSVTLMTAKYLTWIVTLYCAVCHCYYDNQAAVQAELAAMIFKRAAFEARRRPKLMFRVKRKSALKDIPNWLRCLFTLCEVADARDLATVDCIMTVEMIHTLAILLETAAERSHPSPGACEAACEGVKPSSPPLLESSNTELLQRVCEVVDRGLEALAKGVATLLPENCSAIIDSAFMQRFDRLPPSAPSSFPPTSSEGNREEEKCQKKKEEVETKTESDTRASGHTQPSHVFLRATDLHLQLVIIHHRASLKLLQLNAESDLLDRIKNNKVSKALFLMQKASQAFNAEPRTRNETERLLEEAFTLTEKAGVEERKLYISSTPEPPSENRDKGKKEKEDNPPPPPLLLSRTDRSLSFSPAPYNLEGQVCWYQLCGRTAEGINLKVRLGDCSLQGTGTMVPAASGECVLRVEGLEPNQKYVFAVAAYDFQGNLLGNAIGGSTFPLLASLPVPLLYTWAHLAQVAFQTEQYAVAKRACRKLWMHYTYTDPGSLAMQDRLATTGLHVRTLHSSSPPQCRLFLTSIFIETEINIQQRSLYCDSLSDNGPFVWEQEARLAECEHMLVAVDLANWLNDGSAAVQAVVICYGLLAPLIFHQIACLPVVQVLQKCLIVLEENSSILKEEWIENTSKSFMHMIACITYYLSKASRVLRQHQMASVVMGSGSRLLQELYDAELRSGRVNTKAVGSKKDQAAIKGEMKTRLQLRALDYENKKAIASEAALIDDNAIPCPLTGGEDASVLYELISNSTLNDAYPKVMKLRNKVYFIEFSALILQRAVEEGHPDLVLKWGQNMFDLLCRFIFLDNEQLRFADDDALASFESDLAKCNELRESTT</sequence>
<protein>
    <submittedName>
        <fullName evidence="2">Cilia-and flagella-associated protein 54</fullName>
    </submittedName>
</protein>
<dbReference type="SUPFAM" id="SSF49265">
    <property type="entry name" value="Fibronectin type III"/>
    <property type="match status" value="1"/>
</dbReference>
<keyword evidence="2" id="KW-0966">Cell projection</keyword>
<dbReference type="Proteomes" id="UP000314294">
    <property type="component" value="Unassembled WGS sequence"/>
</dbReference>
<feature type="compositionally biased region" description="Basic and acidic residues" evidence="1">
    <location>
        <begin position="391"/>
        <end position="415"/>
    </location>
</feature>
<dbReference type="PANTHER" id="PTHR33487:SF1">
    <property type="entry name" value="CILIA- AND FLAGELLA-ASSOCIATED PROTEIN 54"/>
    <property type="match status" value="1"/>
</dbReference>
<keyword evidence="2" id="KW-0282">Flagellum</keyword>
<feature type="compositionally biased region" description="Basic and acidic residues" evidence="1">
    <location>
        <begin position="519"/>
        <end position="532"/>
    </location>
</feature>
<organism evidence="2 3">
    <name type="scientific">Liparis tanakae</name>
    <name type="common">Tanaka's snailfish</name>
    <dbReference type="NCBI Taxonomy" id="230148"/>
    <lineage>
        <taxon>Eukaryota</taxon>
        <taxon>Metazoa</taxon>
        <taxon>Chordata</taxon>
        <taxon>Craniata</taxon>
        <taxon>Vertebrata</taxon>
        <taxon>Euteleostomi</taxon>
        <taxon>Actinopterygii</taxon>
        <taxon>Neopterygii</taxon>
        <taxon>Teleostei</taxon>
        <taxon>Neoteleostei</taxon>
        <taxon>Acanthomorphata</taxon>
        <taxon>Eupercaria</taxon>
        <taxon>Perciformes</taxon>
        <taxon>Cottioidei</taxon>
        <taxon>Cottales</taxon>
        <taxon>Liparidae</taxon>
        <taxon>Liparis</taxon>
    </lineage>
</organism>
<dbReference type="OrthoDB" id="2104158at2759"/>
<keyword evidence="3" id="KW-1185">Reference proteome</keyword>
<dbReference type="InterPro" id="IPR027912">
    <property type="entry name" value="CFAP54"/>
</dbReference>
<dbReference type="InterPro" id="IPR036116">
    <property type="entry name" value="FN3_sf"/>
</dbReference>
<comment type="caution">
    <text evidence="2">The sequence shown here is derived from an EMBL/GenBank/DDBJ whole genome shotgun (WGS) entry which is preliminary data.</text>
</comment>
<dbReference type="PANTHER" id="PTHR33487">
    <property type="entry name" value="CILIA- AND FLAGELLA-ASSOCIATED PROTEIN 54"/>
    <property type="match status" value="1"/>
</dbReference>
<accession>A0A4Z2HFC2</accession>
<feature type="region of interest" description="Disordered" evidence="1">
    <location>
        <begin position="507"/>
        <end position="544"/>
    </location>
</feature>
<dbReference type="AlphaFoldDB" id="A0A4Z2HFC2"/>
<dbReference type="EMBL" id="SRLO01000272">
    <property type="protein sequence ID" value="TNN63492.1"/>
    <property type="molecule type" value="Genomic_DNA"/>
</dbReference>
<proteinExistence type="predicted"/>